<sequence length="106" mass="11785">MSRNSTIAMIERGISPAVESWDWQVDALCRGQDSEIFFSPSGEGRSARRAREDRAKQVCAGCGVIEACRRFALAANEPFGVWGGTTARERQQHRANSRRAEELRAS</sequence>
<evidence type="ECO:0000313" key="16">
    <source>
        <dbReference type="Proteomes" id="UP001186104"/>
    </source>
</evidence>
<dbReference type="PANTHER" id="PTHR38839">
    <property type="entry name" value="TRANSCRIPTIONAL REGULATOR WHID-RELATED"/>
    <property type="match status" value="1"/>
</dbReference>
<keyword evidence="4 12" id="KW-0963">Cytoplasm</keyword>
<accession>A0ABU4D6N4</accession>
<keyword evidence="10 12" id="KW-1015">Disulfide bond</keyword>
<evidence type="ECO:0000256" key="12">
    <source>
        <dbReference type="HAMAP-Rule" id="MF_01479"/>
    </source>
</evidence>
<keyword evidence="3 12" id="KW-0004">4Fe-4S</keyword>
<dbReference type="Proteomes" id="UP001186104">
    <property type="component" value="Unassembled WGS sequence"/>
</dbReference>
<keyword evidence="8 12" id="KW-0805">Transcription regulation</keyword>
<evidence type="ECO:0000256" key="10">
    <source>
        <dbReference type="ARBA" id="ARBA00023157"/>
    </source>
</evidence>
<evidence type="ECO:0000256" key="7">
    <source>
        <dbReference type="ARBA" id="ARBA00023014"/>
    </source>
</evidence>
<keyword evidence="5 12" id="KW-0479">Metal-binding</keyword>
<evidence type="ECO:0000313" key="15">
    <source>
        <dbReference type="EMBL" id="MDV6304969.1"/>
    </source>
</evidence>
<comment type="PTM">
    <text evidence="12">The Fe-S cluster can be nitrosylated by nitric oxide (NO).</text>
</comment>
<dbReference type="InterPro" id="IPR003482">
    <property type="entry name" value="Whib"/>
</dbReference>
<evidence type="ECO:0000256" key="13">
    <source>
        <dbReference type="SAM" id="MobiDB-lite"/>
    </source>
</evidence>
<comment type="function">
    <text evidence="12">Acts as a transcriptional regulator. Probably redox-responsive. The apo- but not holo-form probably binds DNA.</text>
</comment>
<evidence type="ECO:0000256" key="9">
    <source>
        <dbReference type="ARBA" id="ARBA00023125"/>
    </source>
</evidence>
<evidence type="ECO:0000256" key="3">
    <source>
        <dbReference type="ARBA" id="ARBA00022485"/>
    </source>
</evidence>
<keyword evidence="7 12" id="KW-0411">Iron-sulfur</keyword>
<dbReference type="InterPro" id="IPR034768">
    <property type="entry name" value="4FE4S_WBL"/>
</dbReference>
<feature type="region of interest" description="Disordered" evidence="13">
    <location>
        <begin position="84"/>
        <end position="106"/>
    </location>
</feature>
<feature type="binding site" evidence="12">
    <location>
        <position position="62"/>
    </location>
    <ligand>
        <name>[4Fe-4S] cluster</name>
        <dbReference type="ChEBI" id="CHEBI:49883"/>
    </ligand>
</feature>
<evidence type="ECO:0000256" key="1">
    <source>
        <dbReference type="ARBA" id="ARBA00004496"/>
    </source>
</evidence>
<feature type="compositionally biased region" description="Basic and acidic residues" evidence="13">
    <location>
        <begin position="87"/>
        <end position="106"/>
    </location>
</feature>
<dbReference type="Pfam" id="PF02467">
    <property type="entry name" value="Whib"/>
    <property type="match status" value="1"/>
</dbReference>
<comment type="subcellular location">
    <subcellularLocation>
        <location evidence="1 12">Cytoplasm</location>
    </subcellularLocation>
</comment>
<feature type="binding site" evidence="12">
    <location>
        <position position="68"/>
    </location>
    <ligand>
        <name>[4Fe-4S] cluster</name>
        <dbReference type="ChEBI" id="CHEBI:49883"/>
    </ligand>
</feature>
<keyword evidence="9 12" id="KW-0238">DNA-binding</keyword>
<dbReference type="PANTHER" id="PTHR38839:SF5">
    <property type="entry name" value="TRANSCRIPTIONAL REGULATOR WHID"/>
    <property type="match status" value="1"/>
</dbReference>
<dbReference type="PROSITE" id="PS51674">
    <property type="entry name" value="4FE4S_WBL"/>
    <property type="match status" value="1"/>
</dbReference>
<keyword evidence="11 12" id="KW-0804">Transcription</keyword>
<proteinExistence type="inferred from homology"/>
<dbReference type="EMBL" id="JAWLKF010000014">
    <property type="protein sequence ID" value="MDV6304969.1"/>
    <property type="molecule type" value="Genomic_DNA"/>
</dbReference>
<evidence type="ECO:0000256" key="11">
    <source>
        <dbReference type="ARBA" id="ARBA00023163"/>
    </source>
</evidence>
<feature type="domain" description="4Fe-4S Wbl-type" evidence="14">
    <location>
        <begin position="28"/>
        <end position="92"/>
    </location>
</feature>
<feature type="binding site" evidence="12">
    <location>
        <position position="59"/>
    </location>
    <ligand>
        <name>[4Fe-4S] cluster</name>
        <dbReference type="ChEBI" id="CHEBI:49883"/>
    </ligand>
</feature>
<evidence type="ECO:0000256" key="6">
    <source>
        <dbReference type="ARBA" id="ARBA00023004"/>
    </source>
</evidence>
<evidence type="ECO:0000256" key="4">
    <source>
        <dbReference type="ARBA" id="ARBA00022490"/>
    </source>
</evidence>
<dbReference type="RefSeq" id="WP_317533937.1">
    <property type="nucleotide sequence ID" value="NZ_JAWLKF010000014.1"/>
</dbReference>
<evidence type="ECO:0000259" key="14">
    <source>
        <dbReference type="PROSITE" id="PS51674"/>
    </source>
</evidence>
<evidence type="ECO:0000256" key="2">
    <source>
        <dbReference type="ARBA" id="ARBA00006597"/>
    </source>
</evidence>
<comment type="cofactor">
    <cofactor evidence="12">
        <name>[4Fe-4S] cluster</name>
        <dbReference type="ChEBI" id="CHEBI:49883"/>
    </cofactor>
    <text evidence="12">Binds 1 [4Fe-4S] cluster per subunit. Following nitrosylation of the [4Fe-4S] cluster binds 1 [4Fe-8(NO)] cluster per subunit.</text>
</comment>
<name>A0ABU4D6N4_9NOCA</name>
<reference evidence="15 16" key="1">
    <citation type="submission" date="2023-10" db="EMBL/GenBank/DDBJ databases">
        <title>Development of a sustainable strategy for remediation of hydrocarbon-contaminated territories based on the waste exchange concept.</title>
        <authorList>
            <person name="Krivoruchko A."/>
        </authorList>
    </citation>
    <scope>NUCLEOTIDE SEQUENCE [LARGE SCALE GENOMIC DNA]</scope>
    <source>
        <strain evidence="15 16">IEGM 1327</strain>
    </source>
</reference>
<evidence type="ECO:0000256" key="5">
    <source>
        <dbReference type="ARBA" id="ARBA00022723"/>
    </source>
</evidence>
<keyword evidence="6 12" id="KW-0408">Iron</keyword>
<comment type="PTM">
    <text evidence="12">Upon Fe-S cluster removal intramolecular disulfide bonds are formed.</text>
</comment>
<gene>
    <name evidence="12" type="primary">whiB</name>
    <name evidence="15" type="ORF">R3P93_20595</name>
</gene>
<protein>
    <recommendedName>
        <fullName evidence="12">Transcriptional regulator WhiB</fullName>
    </recommendedName>
</protein>
<evidence type="ECO:0000256" key="8">
    <source>
        <dbReference type="ARBA" id="ARBA00023015"/>
    </source>
</evidence>
<organism evidence="15 16">
    <name type="scientific">Rhodococcus cerastii</name>
    <dbReference type="NCBI Taxonomy" id="908616"/>
    <lineage>
        <taxon>Bacteria</taxon>
        <taxon>Bacillati</taxon>
        <taxon>Actinomycetota</taxon>
        <taxon>Actinomycetes</taxon>
        <taxon>Mycobacteriales</taxon>
        <taxon>Nocardiaceae</taxon>
        <taxon>Rhodococcus</taxon>
    </lineage>
</organism>
<feature type="binding site" evidence="12">
    <location>
        <position position="29"/>
    </location>
    <ligand>
        <name>[4Fe-4S] cluster</name>
        <dbReference type="ChEBI" id="CHEBI:49883"/>
    </ligand>
</feature>
<comment type="similarity">
    <text evidence="2 12">Belongs to the WhiB family.</text>
</comment>
<comment type="caution">
    <text evidence="15">The sequence shown here is derived from an EMBL/GenBank/DDBJ whole genome shotgun (WGS) entry which is preliminary data.</text>
</comment>
<dbReference type="HAMAP" id="MF_01479">
    <property type="entry name" value="WhiB"/>
    <property type="match status" value="1"/>
</dbReference>
<keyword evidence="16" id="KW-1185">Reference proteome</keyword>